<organism evidence="1 2">
    <name type="scientific">Gluconacetobacter asukensis</name>
    <dbReference type="NCBI Taxonomy" id="1017181"/>
    <lineage>
        <taxon>Bacteria</taxon>
        <taxon>Pseudomonadati</taxon>
        <taxon>Pseudomonadota</taxon>
        <taxon>Alphaproteobacteria</taxon>
        <taxon>Acetobacterales</taxon>
        <taxon>Acetobacteraceae</taxon>
        <taxon>Gluconacetobacter</taxon>
    </lineage>
</organism>
<keyword evidence="2" id="KW-1185">Reference proteome</keyword>
<sequence length="266" mass="30773">MMIRSRTEKIEFIFSTNEIGAPKEVRIGSADFTFQDLESTIAPAEAFIQISKILKELNIRDAFVYPVKKSSSAMMLKKIQREKNWGRIETAELSFQYGLVGSCDHCFVSIKEKTPHAAGDWEKWAHPFIKMDGFVQGWVVDVDYNYWQNAKDTLQYKTAGRDYSQLPMKSNGKPPPVQRMIIDTSGNPGRWVFREGYIEAVGAVMWLSDLFWDRVGREHERRVQSAEWVRKSEPEKGVMEIRVADRCFVSDETADLQNRLRALLYE</sequence>
<gene>
    <name evidence="1" type="ORF">HLH35_14010</name>
</gene>
<evidence type="ECO:0000313" key="1">
    <source>
        <dbReference type="EMBL" id="MBB2173221.1"/>
    </source>
</evidence>
<proteinExistence type="predicted"/>
<dbReference type="EMBL" id="JABEQE010000012">
    <property type="protein sequence ID" value="MBB2173221.1"/>
    <property type="molecule type" value="Genomic_DNA"/>
</dbReference>
<name>A0A7W4J204_9PROT</name>
<comment type="caution">
    <text evidence="1">The sequence shown here is derived from an EMBL/GenBank/DDBJ whole genome shotgun (WGS) entry which is preliminary data.</text>
</comment>
<protein>
    <submittedName>
        <fullName evidence="1">Uncharacterized protein</fullName>
    </submittedName>
</protein>
<dbReference type="Proteomes" id="UP000577891">
    <property type="component" value="Unassembled WGS sequence"/>
</dbReference>
<dbReference type="RefSeq" id="WP_182979717.1">
    <property type="nucleotide sequence ID" value="NZ_BAABGB010000026.1"/>
</dbReference>
<evidence type="ECO:0000313" key="2">
    <source>
        <dbReference type="Proteomes" id="UP000577891"/>
    </source>
</evidence>
<dbReference type="AlphaFoldDB" id="A0A7W4J204"/>
<accession>A0A7W4J204</accession>
<reference evidence="1 2" key="1">
    <citation type="submission" date="2020-04" db="EMBL/GenBank/DDBJ databases">
        <title>Description of novel Gluconacetobacter.</title>
        <authorList>
            <person name="Sombolestani A."/>
        </authorList>
    </citation>
    <scope>NUCLEOTIDE SEQUENCE [LARGE SCALE GENOMIC DNA]</scope>
    <source>
        <strain evidence="1 2">LMG 27724</strain>
    </source>
</reference>